<dbReference type="PANTHER" id="PTHR45783">
    <property type="entry name" value="KINESIN LIGHT CHAIN"/>
    <property type="match status" value="1"/>
</dbReference>
<organism evidence="10 11">
    <name type="scientific">Streptosporangium longisporum</name>
    <dbReference type="NCBI Taxonomy" id="46187"/>
    <lineage>
        <taxon>Bacteria</taxon>
        <taxon>Bacillati</taxon>
        <taxon>Actinomycetota</taxon>
        <taxon>Actinomycetes</taxon>
        <taxon>Streptosporangiales</taxon>
        <taxon>Streptosporangiaceae</taxon>
        <taxon>Streptosporangium</taxon>
    </lineage>
</organism>
<keyword evidence="7" id="KW-0175">Coiled coil</keyword>
<keyword evidence="4" id="KW-0493">Microtubule</keyword>
<keyword evidence="6" id="KW-0802">TPR repeat</keyword>
<dbReference type="SMART" id="SM00028">
    <property type="entry name" value="TPR"/>
    <property type="match status" value="4"/>
</dbReference>
<keyword evidence="8" id="KW-0505">Motor protein</keyword>
<dbReference type="Proteomes" id="UP001499930">
    <property type="component" value="Unassembled WGS sequence"/>
</dbReference>
<dbReference type="EMBL" id="BAAAWD010000014">
    <property type="protein sequence ID" value="GAA3019949.1"/>
    <property type="molecule type" value="Genomic_DNA"/>
</dbReference>
<comment type="similarity">
    <text evidence="2">Belongs to the kinesin light chain family.</text>
</comment>
<proteinExistence type="inferred from homology"/>
<dbReference type="PANTHER" id="PTHR45783:SF3">
    <property type="entry name" value="KINESIN LIGHT CHAIN"/>
    <property type="match status" value="1"/>
</dbReference>
<dbReference type="Gene3D" id="1.25.40.10">
    <property type="entry name" value="Tetratricopeptide repeat domain"/>
    <property type="match status" value="2"/>
</dbReference>
<evidence type="ECO:0000313" key="11">
    <source>
        <dbReference type="Proteomes" id="UP001499930"/>
    </source>
</evidence>
<evidence type="ECO:0000256" key="8">
    <source>
        <dbReference type="ARBA" id="ARBA00023175"/>
    </source>
</evidence>
<accession>A0ABN3Y5P8</accession>
<evidence type="ECO:0000256" key="4">
    <source>
        <dbReference type="ARBA" id="ARBA00022701"/>
    </source>
</evidence>
<dbReference type="Pfam" id="PF13424">
    <property type="entry name" value="TPR_12"/>
    <property type="match status" value="2"/>
</dbReference>
<comment type="subcellular location">
    <subcellularLocation>
        <location evidence="1">Cytoplasm</location>
        <location evidence="1">Cytoskeleton</location>
    </subcellularLocation>
</comment>
<dbReference type="InterPro" id="IPR019734">
    <property type="entry name" value="TPR_rpt"/>
</dbReference>
<dbReference type="InterPro" id="IPR002151">
    <property type="entry name" value="Kinesin_light"/>
</dbReference>
<keyword evidence="3" id="KW-0963">Cytoplasm</keyword>
<keyword evidence="5" id="KW-0677">Repeat</keyword>
<keyword evidence="9" id="KW-0206">Cytoskeleton</keyword>
<reference evidence="10 11" key="1">
    <citation type="journal article" date="2019" name="Int. J. Syst. Evol. Microbiol.">
        <title>The Global Catalogue of Microorganisms (GCM) 10K type strain sequencing project: providing services to taxonomists for standard genome sequencing and annotation.</title>
        <authorList>
            <consortium name="The Broad Institute Genomics Platform"/>
            <consortium name="The Broad Institute Genome Sequencing Center for Infectious Disease"/>
            <person name="Wu L."/>
            <person name="Ma J."/>
        </authorList>
    </citation>
    <scope>NUCLEOTIDE SEQUENCE [LARGE SCALE GENOMIC DNA]</scope>
    <source>
        <strain evidence="10 11">JCM 3106</strain>
    </source>
</reference>
<keyword evidence="11" id="KW-1185">Reference proteome</keyword>
<evidence type="ECO:0000256" key="2">
    <source>
        <dbReference type="ARBA" id="ARBA00009622"/>
    </source>
</evidence>
<dbReference type="SUPFAM" id="SSF48452">
    <property type="entry name" value="TPR-like"/>
    <property type="match status" value="1"/>
</dbReference>
<evidence type="ECO:0000256" key="6">
    <source>
        <dbReference type="ARBA" id="ARBA00022803"/>
    </source>
</evidence>
<comment type="caution">
    <text evidence="10">The sequence shown here is derived from an EMBL/GenBank/DDBJ whole genome shotgun (WGS) entry which is preliminary data.</text>
</comment>
<evidence type="ECO:0000256" key="5">
    <source>
        <dbReference type="ARBA" id="ARBA00022737"/>
    </source>
</evidence>
<name>A0ABN3Y5P8_9ACTN</name>
<dbReference type="RefSeq" id="WP_344899450.1">
    <property type="nucleotide sequence ID" value="NZ_BAAAWD010000014.1"/>
</dbReference>
<evidence type="ECO:0000256" key="7">
    <source>
        <dbReference type="ARBA" id="ARBA00023054"/>
    </source>
</evidence>
<gene>
    <name evidence="10" type="ORF">GCM10017559_50330</name>
</gene>
<protein>
    <recommendedName>
        <fullName evidence="12">Tetratricopeptide repeat protein</fullName>
    </recommendedName>
</protein>
<evidence type="ECO:0008006" key="12">
    <source>
        <dbReference type="Google" id="ProtNLM"/>
    </source>
</evidence>
<evidence type="ECO:0000256" key="1">
    <source>
        <dbReference type="ARBA" id="ARBA00004245"/>
    </source>
</evidence>
<evidence type="ECO:0000313" key="10">
    <source>
        <dbReference type="EMBL" id="GAA3019949.1"/>
    </source>
</evidence>
<sequence length="320" mass="35165">MTPTERFTRLAGYRRIRTIRRYLLRGTYCCGRGWYAEGERWARRADETVHRVDPADRAALLVELATLWHGLTRYARAYRCARQAVEPLTRAPAEPRRDRSLADVLVLLGDVARRAARYAEAGSHLHEALALVEETDHVRRATVLLALGVLGKDTGRHEEAEARYRQALSHLERHGGSPLMEADALHNLAGLAHARGAPGGEEHARAAIEIRSRTLGPAHPQVAGDLAVLGAVLAAEGRHAEAEDALNRALDVFRDRLGADHYEVAVCQVNLARLDALQGRAGEAERRYREALSIKRLVLGDDHPEVERLAAVVGATSGGS</sequence>
<dbReference type="Pfam" id="PF13374">
    <property type="entry name" value="TPR_10"/>
    <property type="match status" value="1"/>
</dbReference>
<evidence type="ECO:0000256" key="3">
    <source>
        <dbReference type="ARBA" id="ARBA00022490"/>
    </source>
</evidence>
<dbReference type="InterPro" id="IPR011990">
    <property type="entry name" value="TPR-like_helical_dom_sf"/>
</dbReference>
<evidence type="ECO:0000256" key="9">
    <source>
        <dbReference type="ARBA" id="ARBA00023212"/>
    </source>
</evidence>